<proteinExistence type="predicted"/>
<dbReference type="Gene3D" id="1.20.1250.20">
    <property type="entry name" value="MFS general substrate transporter like domains"/>
    <property type="match status" value="1"/>
</dbReference>
<evidence type="ECO:0000256" key="5">
    <source>
        <dbReference type="ARBA" id="ARBA00022989"/>
    </source>
</evidence>
<evidence type="ECO:0000256" key="1">
    <source>
        <dbReference type="ARBA" id="ARBA00004651"/>
    </source>
</evidence>
<reference evidence="9 10" key="1">
    <citation type="submission" date="2018-07" db="EMBL/GenBank/DDBJ databases">
        <title>A draft genome of a endophytic bacteria, a new species of Pedobacter.</title>
        <authorList>
            <person name="Zhang Z.D."/>
            <person name="Chen Z.J."/>
        </authorList>
    </citation>
    <scope>NUCLEOTIDE SEQUENCE [LARGE SCALE GENOMIC DNA]</scope>
    <source>
        <strain evidence="9 10">RS10</strain>
    </source>
</reference>
<evidence type="ECO:0000256" key="4">
    <source>
        <dbReference type="ARBA" id="ARBA00022692"/>
    </source>
</evidence>
<organism evidence="9 10">
    <name type="scientific">Pedobacter miscanthi</name>
    <dbReference type="NCBI Taxonomy" id="2259170"/>
    <lineage>
        <taxon>Bacteria</taxon>
        <taxon>Pseudomonadati</taxon>
        <taxon>Bacteroidota</taxon>
        <taxon>Sphingobacteriia</taxon>
        <taxon>Sphingobacteriales</taxon>
        <taxon>Sphingobacteriaceae</taxon>
        <taxon>Pedobacter</taxon>
    </lineage>
</organism>
<dbReference type="EMBL" id="QNQU01000009">
    <property type="protein sequence ID" value="RBQ06871.1"/>
    <property type="molecule type" value="Genomic_DNA"/>
</dbReference>
<keyword evidence="5 7" id="KW-1133">Transmembrane helix</keyword>
<dbReference type="AlphaFoldDB" id="A0A366KZ05"/>
<comment type="subcellular location">
    <subcellularLocation>
        <location evidence="1">Cell membrane</location>
        <topology evidence="1">Multi-pass membrane protein</topology>
    </subcellularLocation>
</comment>
<feature type="transmembrane region" description="Helical" evidence="7">
    <location>
        <begin position="347"/>
        <end position="373"/>
    </location>
</feature>
<feature type="transmembrane region" description="Helical" evidence="7">
    <location>
        <begin position="79"/>
        <end position="99"/>
    </location>
</feature>
<keyword evidence="2" id="KW-0813">Transport</keyword>
<feature type="transmembrane region" description="Helical" evidence="7">
    <location>
        <begin position="379"/>
        <end position="395"/>
    </location>
</feature>
<feature type="transmembrane region" description="Helical" evidence="7">
    <location>
        <begin position="254"/>
        <end position="277"/>
    </location>
</feature>
<keyword evidence="3" id="KW-1003">Cell membrane</keyword>
<dbReference type="Pfam" id="PF05977">
    <property type="entry name" value="MFS_3"/>
    <property type="match status" value="1"/>
</dbReference>
<evidence type="ECO:0000256" key="2">
    <source>
        <dbReference type="ARBA" id="ARBA00022448"/>
    </source>
</evidence>
<dbReference type="OrthoDB" id="9775268at2"/>
<dbReference type="PANTHER" id="PTHR23513:SF11">
    <property type="entry name" value="STAPHYLOFERRIN A TRANSPORTER"/>
    <property type="match status" value="1"/>
</dbReference>
<gene>
    <name evidence="9" type="ORF">DRW42_11600</name>
</gene>
<evidence type="ECO:0000256" key="7">
    <source>
        <dbReference type="SAM" id="Phobius"/>
    </source>
</evidence>
<feature type="transmembrane region" description="Helical" evidence="7">
    <location>
        <begin position="175"/>
        <end position="194"/>
    </location>
</feature>
<comment type="caution">
    <text evidence="9">The sequence shown here is derived from an EMBL/GenBank/DDBJ whole genome shotgun (WGS) entry which is preliminary data.</text>
</comment>
<dbReference type="InterPro" id="IPR036259">
    <property type="entry name" value="MFS_trans_sf"/>
</dbReference>
<evidence type="ECO:0000256" key="3">
    <source>
        <dbReference type="ARBA" id="ARBA00022475"/>
    </source>
</evidence>
<dbReference type="CDD" id="cd06173">
    <property type="entry name" value="MFS_MefA_like"/>
    <property type="match status" value="1"/>
</dbReference>
<dbReference type="GO" id="GO:0005886">
    <property type="term" value="C:plasma membrane"/>
    <property type="evidence" value="ECO:0007669"/>
    <property type="project" value="UniProtKB-SubCell"/>
</dbReference>
<keyword evidence="6 7" id="KW-0472">Membrane</keyword>
<name>A0A366KZ05_9SPHI</name>
<keyword evidence="10" id="KW-1185">Reference proteome</keyword>
<feature type="domain" description="Major facilitator superfamily (MFS) profile" evidence="8">
    <location>
        <begin position="1"/>
        <end position="401"/>
    </location>
</feature>
<evidence type="ECO:0000313" key="9">
    <source>
        <dbReference type="EMBL" id="RBQ06871.1"/>
    </source>
</evidence>
<protein>
    <submittedName>
        <fullName evidence="9">MFS transporter</fullName>
    </submittedName>
</protein>
<dbReference type="Proteomes" id="UP000252081">
    <property type="component" value="Unassembled WGS sequence"/>
</dbReference>
<feature type="transmembrane region" description="Helical" evidence="7">
    <location>
        <begin position="312"/>
        <end position="335"/>
    </location>
</feature>
<evidence type="ECO:0000259" key="8">
    <source>
        <dbReference type="PROSITE" id="PS50850"/>
    </source>
</evidence>
<feature type="transmembrane region" description="Helical" evidence="7">
    <location>
        <begin position="225"/>
        <end position="248"/>
    </location>
</feature>
<feature type="transmembrane region" description="Helical" evidence="7">
    <location>
        <begin position="289"/>
        <end position="306"/>
    </location>
</feature>
<accession>A0A366KZ05</accession>
<dbReference type="GO" id="GO:0022857">
    <property type="term" value="F:transmembrane transporter activity"/>
    <property type="evidence" value="ECO:0007669"/>
    <property type="project" value="InterPro"/>
</dbReference>
<dbReference type="InterPro" id="IPR020846">
    <property type="entry name" value="MFS_dom"/>
</dbReference>
<evidence type="ECO:0000313" key="10">
    <source>
        <dbReference type="Proteomes" id="UP000252081"/>
    </source>
</evidence>
<dbReference type="PANTHER" id="PTHR23513">
    <property type="entry name" value="INTEGRAL MEMBRANE EFFLUX PROTEIN-RELATED"/>
    <property type="match status" value="1"/>
</dbReference>
<sequence>MKISTFNAFKSRNYRLYFGGQSISLIGTWMQKTAVSWVIYSETHSKFMLGLTLFASLFPSFIFSFLGGVASDRYNRYKLLLITQVASMIQAVLLTLLIFFRHYSVWEIIALSALLGLINAFDVPARQSLVYEMVDDKADLPNALALNSSMVNLSRLIGPGLAGLALEKFGDDICFGLNAVSFIAVIGSLLMMKLPKYIAKPNTKNVVEELKEGFAYIRKTPSISIILVMLALISLTVLPFSTLIPVYAKDIFKGTASTFGVIDSVIGLGAFSGAIFLASLKPGRNLRKILAINTLIFGLGLILFSHTTYYPIALVFATISGFGMMSQITISNTLIQTTVDPSMRGRVISFYAMAFFGMQPLGGLLVGAISQWIGTPDTVLMEGAIALFIGTYLYRKLRKDEIKNTAIKPEINQLELEKI</sequence>
<feature type="transmembrane region" description="Helical" evidence="7">
    <location>
        <begin position="47"/>
        <end position="67"/>
    </location>
</feature>
<dbReference type="PROSITE" id="PS50850">
    <property type="entry name" value="MFS"/>
    <property type="match status" value="1"/>
</dbReference>
<feature type="transmembrane region" description="Helical" evidence="7">
    <location>
        <begin position="105"/>
        <end position="123"/>
    </location>
</feature>
<evidence type="ECO:0000256" key="6">
    <source>
        <dbReference type="ARBA" id="ARBA00023136"/>
    </source>
</evidence>
<keyword evidence="4 7" id="KW-0812">Transmembrane</keyword>
<dbReference type="InterPro" id="IPR010290">
    <property type="entry name" value="TM_effector"/>
</dbReference>
<dbReference type="RefSeq" id="WP_113948994.1">
    <property type="nucleotide sequence ID" value="NZ_QNQU01000009.1"/>
</dbReference>
<dbReference type="SUPFAM" id="SSF103473">
    <property type="entry name" value="MFS general substrate transporter"/>
    <property type="match status" value="1"/>
</dbReference>